<feature type="compositionally biased region" description="Basic and acidic residues" evidence="1">
    <location>
        <begin position="168"/>
        <end position="183"/>
    </location>
</feature>
<evidence type="ECO:0000256" key="1">
    <source>
        <dbReference type="SAM" id="MobiDB-lite"/>
    </source>
</evidence>
<gene>
    <name evidence="2" type="ORF">TRSC58_04281</name>
</gene>
<evidence type="ECO:0008006" key="4">
    <source>
        <dbReference type="Google" id="ProtNLM"/>
    </source>
</evidence>
<feature type="region of interest" description="Disordered" evidence="1">
    <location>
        <begin position="154"/>
        <end position="258"/>
    </location>
</feature>
<comment type="caution">
    <text evidence="2">The sequence shown here is derived from an EMBL/GenBank/DDBJ whole genome shotgun (WGS) entry which is preliminary data.</text>
</comment>
<feature type="compositionally biased region" description="Polar residues" evidence="1">
    <location>
        <begin position="231"/>
        <end position="246"/>
    </location>
</feature>
<protein>
    <recommendedName>
        <fullName evidence="4">Trans-sialidase</fullName>
    </recommendedName>
</protein>
<proteinExistence type="predicted"/>
<reference evidence="2 3" key="1">
    <citation type="submission" date="2013-07" db="EMBL/GenBank/DDBJ databases">
        <authorList>
            <person name="Stoco P.H."/>
            <person name="Wagner G."/>
            <person name="Gerber A."/>
            <person name="Zaha A."/>
            <person name="Thompson C."/>
            <person name="Bartholomeu D.C."/>
            <person name="Luckemeyer D.D."/>
            <person name="Bahia D."/>
            <person name="Loreto E."/>
            <person name="Prestes E.B."/>
            <person name="Lima F.M."/>
            <person name="Rodrigues-Luiz G."/>
            <person name="Vallejo G.A."/>
            <person name="Filho J.F."/>
            <person name="Monteiro K.M."/>
            <person name="Tyler K.M."/>
            <person name="de Almeida L.G."/>
            <person name="Ortiz M.F."/>
            <person name="Siervo M.A."/>
            <person name="de Moraes M.H."/>
            <person name="Cunha O.L."/>
            <person name="Mendonca-Neto R."/>
            <person name="Silva R."/>
            <person name="Teixeira S.M."/>
            <person name="Murta S.M."/>
            <person name="Sincero T.C."/>
            <person name="Mendes T.A."/>
            <person name="Urmenyi T.P."/>
            <person name="Silva V.G."/>
            <person name="da Rocha W.D."/>
            <person name="Andersson B."/>
            <person name="Romanha A.J."/>
            <person name="Steindel M."/>
            <person name="de Vasconcelos A.T."/>
            <person name="Grisard E.C."/>
        </authorList>
    </citation>
    <scope>NUCLEOTIDE SEQUENCE [LARGE SCALE GENOMIC DNA]</scope>
    <source>
        <strain evidence="2 3">SC58</strain>
    </source>
</reference>
<dbReference type="EMBL" id="AUPL01004281">
    <property type="protein sequence ID" value="ESL08024.1"/>
    <property type="molecule type" value="Genomic_DNA"/>
</dbReference>
<organism evidence="2 3">
    <name type="scientific">Trypanosoma rangeli SC58</name>
    <dbReference type="NCBI Taxonomy" id="429131"/>
    <lineage>
        <taxon>Eukaryota</taxon>
        <taxon>Discoba</taxon>
        <taxon>Euglenozoa</taxon>
        <taxon>Kinetoplastea</taxon>
        <taxon>Metakinetoplastina</taxon>
        <taxon>Trypanosomatida</taxon>
        <taxon>Trypanosomatidae</taxon>
        <taxon>Trypanosoma</taxon>
        <taxon>Herpetosoma</taxon>
    </lineage>
</organism>
<name>A0A061IZC8_TRYRA</name>
<dbReference type="AlphaFoldDB" id="A0A061IZC8"/>
<dbReference type="Proteomes" id="UP000031737">
    <property type="component" value="Unassembled WGS sequence"/>
</dbReference>
<evidence type="ECO:0000313" key="2">
    <source>
        <dbReference type="EMBL" id="ESL08024.1"/>
    </source>
</evidence>
<keyword evidence="3" id="KW-1185">Reference proteome</keyword>
<feature type="compositionally biased region" description="Basic and acidic residues" evidence="1">
    <location>
        <begin position="221"/>
        <end position="230"/>
    </location>
</feature>
<sequence length="331" mass="36227">MPHTTQAQGSFSVAKMIKALGKDAGRGRQRADRSAFWVSPPQRYVVNRHSPKAVPHNLSVIVVVDPHMVEPTAFLQPIALLVNDTGSCEAAENGSLPSPRLNSTSDTVIPSFFRMNVYVWEDTTLREILEEVLATSAAAKQVLLPSNTSALPLVEGEGEANKSPFTTGKEKIGTTVRREEEKNNGNNNSGSREEAEDADSASAEFDKGNDSVNGDMAEGEPATKRVRTEGDNTQEPPTGTSSATPRSQRRNKRTPPMPVAKVRVSHVFVDADKKPQVRDMAVLRVDRPVFHAGDYTTMHEIRTSKAGGRGWKNGDLLVLSPTIRYYRTAYM</sequence>
<evidence type="ECO:0000313" key="3">
    <source>
        <dbReference type="Proteomes" id="UP000031737"/>
    </source>
</evidence>
<accession>A0A061IZC8</accession>
<dbReference type="VEuPathDB" id="TriTrypDB:TRSC58_04281"/>
<dbReference type="OrthoDB" id="248102at2759"/>